<keyword evidence="4" id="KW-1185">Reference proteome</keyword>
<evidence type="ECO:0000256" key="1">
    <source>
        <dbReference type="SAM" id="Phobius"/>
    </source>
</evidence>
<dbReference type="EMBL" id="QXDC01000005">
    <property type="protein sequence ID" value="RIA36682.1"/>
    <property type="molecule type" value="Genomic_DNA"/>
</dbReference>
<reference evidence="3 4" key="1">
    <citation type="submission" date="2018-08" db="EMBL/GenBank/DDBJ databases">
        <title>Genomic Encyclopedia of Type Strains, Phase IV (KMG-IV): sequencing the most valuable type-strain genomes for metagenomic binning, comparative biology and taxonomic classification.</title>
        <authorList>
            <person name="Goeker M."/>
        </authorList>
    </citation>
    <scope>NUCLEOTIDE SEQUENCE [LARGE SCALE GENOMIC DNA]</scope>
    <source>
        <strain evidence="3 4">DSM 25527</strain>
    </source>
</reference>
<dbReference type="RefSeq" id="WP_119037396.1">
    <property type="nucleotide sequence ID" value="NZ_QXDC01000005.1"/>
</dbReference>
<evidence type="ECO:0000259" key="2">
    <source>
        <dbReference type="Pfam" id="PF07811"/>
    </source>
</evidence>
<organism evidence="3 4">
    <name type="scientific">Hephaestia caeni</name>
    <dbReference type="NCBI Taxonomy" id="645617"/>
    <lineage>
        <taxon>Bacteria</taxon>
        <taxon>Pseudomonadati</taxon>
        <taxon>Pseudomonadota</taxon>
        <taxon>Alphaproteobacteria</taxon>
        <taxon>Sphingomonadales</taxon>
        <taxon>Sphingomonadaceae</taxon>
        <taxon>Hephaestia</taxon>
    </lineage>
</organism>
<dbReference type="AlphaFoldDB" id="A0A397NGM7"/>
<name>A0A397NGM7_9SPHN</name>
<proteinExistence type="predicted"/>
<evidence type="ECO:0000313" key="4">
    <source>
        <dbReference type="Proteomes" id="UP000266568"/>
    </source>
</evidence>
<feature type="domain" description="TadE-like" evidence="2">
    <location>
        <begin position="26"/>
        <end position="68"/>
    </location>
</feature>
<evidence type="ECO:0000313" key="3">
    <source>
        <dbReference type="EMBL" id="RIA36682.1"/>
    </source>
</evidence>
<dbReference type="Pfam" id="PF07811">
    <property type="entry name" value="TadE"/>
    <property type="match status" value="1"/>
</dbReference>
<comment type="caution">
    <text evidence="3">The sequence shown here is derived from an EMBL/GenBank/DDBJ whole genome shotgun (WGS) entry which is preliminary data.</text>
</comment>
<dbReference type="Proteomes" id="UP000266568">
    <property type="component" value="Unassembled WGS sequence"/>
</dbReference>
<keyword evidence="1" id="KW-1133">Transmembrane helix</keyword>
<dbReference type="OrthoDB" id="7349713at2"/>
<feature type="transmembrane region" description="Helical" evidence="1">
    <location>
        <begin position="32"/>
        <end position="55"/>
    </location>
</feature>
<dbReference type="InterPro" id="IPR012495">
    <property type="entry name" value="TadE-like_dom"/>
</dbReference>
<gene>
    <name evidence="3" type="ORF">DFR49_3966</name>
</gene>
<accession>A0A397NGM7</accession>
<keyword evidence="1" id="KW-0472">Membrane</keyword>
<keyword evidence="1" id="KW-0812">Transmembrane</keyword>
<sequence length="186" mass="20448">MRDGIEGHRKYTFRRRARALARDTRGATIIEFAIVALPFIALLIAILQTSLVFFAQQTLETTSEETARQLVTGAAQKAGMSKSDFKEAACENLPSFMSCDNLMIDVQTVDSFADADTKAPALQYDSDGKVENNWKFEPGGAGSIVVMRTMYLFPVIGGPFGFDLSNSGDRRLLIATSVFKSEPYLT</sequence>
<protein>
    <submittedName>
        <fullName evidence="3">Flp pilus assembly protein TadG</fullName>
    </submittedName>
</protein>